<dbReference type="Proteomes" id="UP001549164">
    <property type="component" value="Unassembled WGS sequence"/>
</dbReference>
<comment type="caution">
    <text evidence="1">The sequence shown here is derived from an EMBL/GenBank/DDBJ whole genome shotgun (WGS) entry which is preliminary data.</text>
</comment>
<name>A0ABV2IFQ5_9HYPH</name>
<dbReference type="InterPro" id="IPR046038">
    <property type="entry name" value="DUF5996"/>
</dbReference>
<dbReference type="EMBL" id="JBEPLY010000016">
    <property type="protein sequence ID" value="MET3601731.1"/>
    <property type="molecule type" value="Genomic_DNA"/>
</dbReference>
<evidence type="ECO:0000313" key="2">
    <source>
        <dbReference type="Proteomes" id="UP001549164"/>
    </source>
</evidence>
<keyword evidence="2" id="KW-1185">Reference proteome</keyword>
<dbReference type="Pfam" id="PF19459">
    <property type="entry name" value="DUF5996"/>
    <property type="match status" value="1"/>
</dbReference>
<sequence length="110" mass="12599">MIRLTAVAIDTVVDLRYIWWNFMASSRERIEEAKSSQSHLFWGCFDMAVTRFSGRRAPIHLGGILTLLYHVPHEAYDWEVSWPGGGGIDYPAFYAYPCSNQILSNASRQQ</sequence>
<evidence type="ECO:0000313" key="1">
    <source>
        <dbReference type="EMBL" id="MET3601731.1"/>
    </source>
</evidence>
<accession>A0ABV2IFQ5</accession>
<gene>
    <name evidence="1" type="ORF">ABID12_003693</name>
</gene>
<reference evidence="1 2" key="1">
    <citation type="submission" date="2024-06" db="EMBL/GenBank/DDBJ databases">
        <title>Genomic Encyclopedia of Type Strains, Phase IV (KMG-IV): sequencing the most valuable type-strain genomes for metagenomic binning, comparative biology and taxonomic classification.</title>
        <authorList>
            <person name="Goeker M."/>
        </authorList>
    </citation>
    <scope>NUCLEOTIDE SEQUENCE [LARGE SCALE GENOMIC DNA]</scope>
    <source>
        <strain evidence="1 2">DSM 28102</strain>
    </source>
</reference>
<organism evidence="1 2">
    <name type="scientific">Martelella mangrovi</name>
    <dbReference type="NCBI Taxonomy" id="1397477"/>
    <lineage>
        <taxon>Bacteria</taxon>
        <taxon>Pseudomonadati</taxon>
        <taxon>Pseudomonadota</taxon>
        <taxon>Alphaproteobacteria</taxon>
        <taxon>Hyphomicrobiales</taxon>
        <taxon>Aurantimonadaceae</taxon>
        <taxon>Martelella</taxon>
    </lineage>
</organism>
<proteinExistence type="predicted"/>
<protein>
    <submittedName>
        <fullName evidence="1">Uncharacterized protein</fullName>
    </submittedName>
</protein>